<dbReference type="PANTHER" id="PTHR35309:SF4">
    <property type="entry name" value="TOCOPHEROL CYCLASE"/>
    <property type="match status" value="1"/>
</dbReference>
<gene>
    <name evidence="1" type="ORF">MCNS_33580</name>
</gene>
<dbReference type="STRING" id="44010.AWC00_03120"/>
<evidence type="ECO:0000313" key="2">
    <source>
        <dbReference type="Proteomes" id="UP000467385"/>
    </source>
</evidence>
<evidence type="ECO:0000313" key="1">
    <source>
        <dbReference type="EMBL" id="BBZ40295.1"/>
    </source>
</evidence>
<proteinExistence type="predicted"/>
<dbReference type="SUPFAM" id="SSF159245">
    <property type="entry name" value="AttH-like"/>
    <property type="match status" value="1"/>
</dbReference>
<keyword evidence="2" id="KW-1185">Reference proteome</keyword>
<dbReference type="EMBL" id="AP022613">
    <property type="protein sequence ID" value="BBZ40295.1"/>
    <property type="molecule type" value="Genomic_DNA"/>
</dbReference>
<dbReference type="RefSeq" id="WP_085231178.1">
    <property type="nucleotide sequence ID" value="NZ_AP022613.1"/>
</dbReference>
<dbReference type="Proteomes" id="UP000467385">
    <property type="component" value="Chromosome"/>
</dbReference>
<organism evidence="1 2">
    <name type="scientific">Mycobacterium conspicuum</name>
    <dbReference type="NCBI Taxonomy" id="44010"/>
    <lineage>
        <taxon>Bacteria</taxon>
        <taxon>Bacillati</taxon>
        <taxon>Actinomycetota</taxon>
        <taxon>Actinomycetes</taxon>
        <taxon>Mycobacteriales</taxon>
        <taxon>Mycobacteriaceae</taxon>
        <taxon>Mycobacterium</taxon>
    </lineage>
</organism>
<protein>
    <submittedName>
        <fullName evidence="1">Uncharacterized protein</fullName>
    </submittedName>
</protein>
<dbReference type="GO" id="GO:0009976">
    <property type="term" value="F:tocopherol cyclase activity"/>
    <property type="evidence" value="ECO:0007669"/>
    <property type="project" value="InterPro"/>
</dbReference>
<sequence>MTAAYVRWMAEGAARPLVHAYRRTGADIPFGDPVPSHGREMEGWFWRLTDTATGRVVVALCSVNQHPDGSWATVAVAVHPGGIVHSAALDYAETRLSHFTVDAGIDSSGRIAASPDGLHIELEDVAVNLRFTDPFAWPKILGGGGIASSVPFLNQYWHPYRLGGKASGTVEFDGTVWTFDDARLYAERNWGAGFPERWWWGQAHDFDDADVSVAFSGGLLELGPLRQEVTGVVVRLDDRVIRVTPPARVRAQLSDGRWTVHARTPRYQIDLDGDGTNVNPHVLPVPLPAERRNIHTDFEHLAGRLHCSVRRFGRVVFDGTSTIAGLEIGSRPARHPRDGVEAP</sequence>
<dbReference type="OrthoDB" id="9772627at2"/>
<dbReference type="PANTHER" id="PTHR35309">
    <property type="match status" value="1"/>
</dbReference>
<accession>A0A1X1TQ71</accession>
<dbReference type="Pfam" id="PF14249">
    <property type="entry name" value="Tocopherol_cycl"/>
    <property type="match status" value="1"/>
</dbReference>
<dbReference type="AlphaFoldDB" id="A0A1X1TQ71"/>
<reference evidence="1 2" key="1">
    <citation type="journal article" date="2019" name="Emerg. Microbes Infect.">
        <title>Comprehensive subspecies identification of 175 nontuberculous mycobacteria species based on 7547 genomic profiles.</title>
        <authorList>
            <person name="Matsumoto Y."/>
            <person name="Kinjo T."/>
            <person name="Motooka D."/>
            <person name="Nabeya D."/>
            <person name="Jung N."/>
            <person name="Uechi K."/>
            <person name="Horii T."/>
            <person name="Iida T."/>
            <person name="Fujita J."/>
            <person name="Nakamura S."/>
        </authorList>
    </citation>
    <scope>NUCLEOTIDE SEQUENCE [LARGE SCALE GENOMIC DNA]</scope>
    <source>
        <strain evidence="1 2">JCM 14738</strain>
    </source>
</reference>
<name>A0A1X1TQ71_9MYCO</name>
<dbReference type="InterPro" id="IPR025893">
    <property type="entry name" value="Tocopherol_cyclase"/>
</dbReference>